<organism evidence="8 9">
    <name type="scientific">Smittium culicis</name>
    <dbReference type="NCBI Taxonomy" id="133412"/>
    <lineage>
        <taxon>Eukaryota</taxon>
        <taxon>Fungi</taxon>
        <taxon>Fungi incertae sedis</taxon>
        <taxon>Zoopagomycota</taxon>
        <taxon>Kickxellomycotina</taxon>
        <taxon>Harpellomycetes</taxon>
        <taxon>Harpellales</taxon>
        <taxon>Legeriomycetaceae</taxon>
        <taxon>Smittium</taxon>
    </lineage>
</organism>
<evidence type="ECO:0000256" key="3">
    <source>
        <dbReference type="ARBA" id="ARBA00022722"/>
    </source>
</evidence>
<proteinExistence type="predicted"/>
<evidence type="ECO:0000256" key="6">
    <source>
        <dbReference type="ARBA" id="ARBA00022918"/>
    </source>
</evidence>
<evidence type="ECO:0000259" key="7">
    <source>
        <dbReference type="Pfam" id="PF17917"/>
    </source>
</evidence>
<protein>
    <submittedName>
        <fullName evidence="8">Transposon Tf2-9 polyprotein</fullName>
    </submittedName>
</protein>
<evidence type="ECO:0000256" key="4">
    <source>
        <dbReference type="ARBA" id="ARBA00022759"/>
    </source>
</evidence>
<dbReference type="AlphaFoldDB" id="A0A1R1XKE2"/>
<dbReference type="EMBL" id="LSSM01004355">
    <property type="protein sequence ID" value="OMJ15112.1"/>
    <property type="molecule type" value="Genomic_DNA"/>
</dbReference>
<dbReference type="OrthoDB" id="3015916at2759"/>
<dbReference type="GO" id="GO:0016787">
    <property type="term" value="F:hydrolase activity"/>
    <property type="evidence" value="ECO:0007669"/>
    <property type="project" value="UniProtKB-KW"/>
</dbReference>
<evidence type="ECO:0000256" key="1">
    <source>
        <dbReference type="ARBA" id="ARBA00022679"/>
    </source>
</evidence>
<evidence type="ECO:0000313" key="8">
    <source>
        <dbReference type="EMBL" id="OMJ15112.1"/>
    </source>
</evidence>
<keyword evidence="6" id="KW-0695">RNA-directed DNA polymerase</keyword>
<reference evidence="9" key="1">
    <citation type="submission" date="2017-01" db="EMBL/GenBank/DDBJ databases">
        <authorList>
            <person name="Wang Y."/>
            <person name="White M."/>
            <person name="Kvist S."/>
            <person name="Moncalvo J.-M."/>
        </authorList>
    </citation>
    <scope>NUCLEOTIDE SEQUENCE [LARGE SCALE GENOMIC DNA]</scope>
    <source>
        <strain evidence="9">ID-206-W2</strain>
    </source>
</reference>
<evidence type="ECO:0000313" key="9">
    <source>
        <dbReference type="Proteomes" id="UP000187429"/>
    </source>
</evidence>
<accession>A0A1R1XKE2</accession>
<keyword evidence="2" id="KW-0548">Nucleotidyltransferase</keyword>
<dbReference type="InterPro" id="IPR043502">
    <property type="entry name" value="DNA/RNA_pol_sf"/>
</dbReference>
<keyword evidence="3" id="KW-0540">Nuclease</keyword>
<keyword evidence="9" id="KW-1185">Reference proteome</keyword>
<keyword evidence="5" id="KW-0378">Hydrolase</keyword>
<dbReference type="InterPro" id="IPR041373">
    <property type="entry name" value="RT_RNaseH"/>
</dbReference>
<keyword evidence="4" id="KW-0255">Endonuclease</keyword>
<keyword evidence="1" id="KW-0808">Transferase</keyword>
<comment type="caution">
    <text evidence="8">The sequence shown here is derived from an EMBL/GenBank/DDBJ whole genome shotgun (WGS) entry which is preliminary data.</text>
</comment>
<sequence>MVTVPVLAHPQTEKGYTMYTDVSNIGLGAAIYQEQEDGELKPIAYARRKLIPAVVNYSATDKEALAVVYGFDKFHHYIHGTKKILYNDHRALVSSLNSQDPRVRIARWNSTLQ</sequence>
<feature type="domain" description="Reverse transcriptase RNase H-like" evidence="7">
    <location>
        <begin position="13"/>
        <end position="113"/>
    </location>
</feature>
<name>A0A1R1XKE2_9FUNG</name>
<dbReference type="PANTHER" id="PTHR34072">
    <property type="entry name" value="ENZYMATIC POLYPROTEIN-RELATED"/>
    <property type="match status" value="1"/>
</dbReference>
<dbReference type="Proteomes" id="UP000187429">
    <property type="component" value="Unassembled WGS sequence"/>
</dbReference>
<gene>
    <name evidence="8" type="ORF">AYI69_g8311</name>
</gene>
<evidence type="ECO:0000256" key="5">
    <source>
        <dbReference type="ARBA" id="ARBA00022801"/>
    </source>
</evidence>
<dbReference type="SUPFAM" id="SSF56672">
    <property type="entry name" value="DNA/RNA polymerases"/>
    <property type="match status" value="1"/>
</dbReference>
<dbReference type="Pfam" id="PF17917">
    <property type="entry name" value="RT_RNaseH"/>
    <property type="match status" value="1"/>
</dbReference>
<evidence type="ECO:0000256" key="2">
    <source>
        <dbReference type="ARBA" id="ARBA00022695"/>
    </source>
</evidence>
<dbReference type="GO" id="GO:0003964">
    <property type="term" value="F:RNA-directed DNA polymerase activity"/>
    <property type="evidence" value="ECO:0007669"/>
    <property type="project" value="UniProtKB-KW"/>
</dbReference>
<dbReference type="CDD" id="cd09274">
    <property type="entry name" value="RNase_HI_RT_Ty3"/>
    <property type="match status" value="1"/>
</dbReference>
<dbReference type="GO" id="GO:0004519">
    <property type="term" value="F:endonuclease activity"/>
    <property type="evidence" value="ECO:0007669"/>
    <property type="project" value="UniProtKB-KW"/>
</dbReference>